<sequence length="95" mass="10783">MTKSLKNAGGIVVKDLTPFFSEHTLNAICGVLSTDTFEIYMIILSYDTFTNAFAETAMGTSLRGLGDFQQQYREAVYQMGELLAYRLMRQWLHSD</sequence>
<comment type="caution">
    <text evidence="1">The sequence shown here is derived from an EMBL/GenBank/DDBJ whole genome shotgun (WGS) entry which is preliminary data.</text>
</comment>
<dbReference type="Proteomes" id="UP000310200">
    <property type="component" value="Unassembled WGS sequence"/>
</dbReference>
<gene>
    <name evidence="1" type="ORF">DBV15_07407</name>
</gene>
<organism evidence="1 2">
    <name type="scientific">Temnothorax longispinosus</name>
    <dbReference type="NCBI Taxonomy" id="300112"/>
    <lineage>
        <taxon>Eukaryota</taxon>
        <taxon>Metazoa</taxon>
        <taxon>Ecdysozoa</taxon>
        <taxon>Arthropoda</taxon>
        <taxon>Hexapoda</taxon>
        <taxon>Insecta</taxon>
        <taxon>Pterygota</taxon>
        <taxon>Neoptera</taxon>
        <taxon>Endopterygota</taxon>
        <taxon>Hymenoptera</taxon>
        <taxon>Apocrita</taxon>
        <taxon>Aculeata</taxon>
        <taxon>Formicoidea</taxon>
        <taxon>Formicidae</taxon>
        <taxon>Myrmicinae</taxon>
        <taxon>Temnothorax</taxon>
    </lineage>
</organism>
<proteinExistence type="predicted"/>
<dbReference type="EMBL" id="QBLH01003684">
    <property type="protein sequence ID" value="TGZ36221.1"/>
    <property type="molecule type" value="Genomic_DNA"/>
</dbReference>
<evidence type="ECO:0000313" key="1">
    <source>
        <dbReference type="EMBL" id="TGZ36221.1"/>
    </source>
</evidence>
<dbReference type="AlphaFoldDB" id="A0A4S2JJC6"/>
<protein>
    <submittedName>
        <fullName evidence="1">Uncharacterized protein</fullName>
    </submittedName>
</protein>
<accession>A0A4S2JJC6</accession>
<evidence type="ECO:0000313" key="2">
    <source>
        <dbReference type="Proteomes" id="UP000310200"/>
    </source>
</evidence>
<reference evidence="1 2" key="1">
    <citation type="journal article" date="2019" name="Philos. Trans. R. Soc. Lond., B, Biol. Sci.">
        <title>Ant behaviour and brain gene expression of defending hosts depend on the ecological success of the intruding social parasite.</title>
        <authorList>
            <person name="Kaur R."/>
            <person name="Stoldt M."/>
            <person name="Jongepier E."/>
            <person name="Feldmeyer B."/>
            <person name="Menzel F."/>
            <person name="Bornberg-Bauer E."/>
            <person name="Foitzik S."/>
        </authorList>
    </citation>
    <scope>NUCLEOTIDE SEQUENCE [LARGE SCALE GENOMIC DNA]</scope>
    <source>
        <tissue evidence="1">Whole body</tissue>
    </source>
</reference>
<name>A0A4S2JJC6_9HYME</name>
<keyword evidence="2" id="KW-1185">Reference proteome</keyword>